<evidence type="ECO:0000313" key="6">
    <source>
        <dbReference type="EMBL" id="NKI18690.1"/>
    </source>
</evidence>
<dbReference type="PRINTS" id="PR00411">
    <property type="entry name" value="PNDRDTASEI"/>
</dbReference>
<comment type="caution">
    <text evidence="6">The sequence shown here is derived from an EMBL/GenBank/DDBJ whole genome shotgun (WGS) entry which is preliminary data.</text>
</comment>
<dbReference type="Proteomes" id="UP000765845">
    <property type="component" value="Unassembled WGS sequence"/>
</dbReference>
<dbReference type="InterPro" id="IPR003953">
    <property type="entry name" value="FAD-dep_OxRdtase_2_FAD-bd"/>
</dbReference>
<keyword evidence="4" id="KW-0560">Oxidoreductase</keyword>
<dbReference type="InterPro" id="IPR050315">
    <property type="entry name" value="FAD-oxidoreductase_2"/>
</dbReference>
<gene>
    <name evidence="6" type="ORF">HCU74_14855</name>
</gene>
<keyword evidence="2" id="KW-0285">Flavoprotein</keyword>
<dbReference type="PANTHER" id="PTHR43400:SF10">
    <property type="entry name" value="3-OXOSTEROID 1-DEHYDROGENASE"/>
    <property type="match status" value="1"/>
</dbReference>
<sequence length="564" mass="60297">MSLQDAQYDEFHDVIVVGSGAAGLAAAITAKLNGLNVLVVEKADHYGGTSAVSGGACWIPDNPHMRAAGLEDSLEAAYGYIEILAGEHFKPDLVKTFLEKGSEMVTFLEENTEARFEHRDHSPDYQSDKPGAAMAGRTLDVSLYDGRNLGEHFSALRPPLSDITIFRGLMVNHKDIAHLVNVSKSFKSFCYVTRLITGHIISLLKYGRGTRLLFGQALIARLAKTMFDLNIPLRLETGVTELIEEEGVVTGVVAEHKGQMLRLGAKKGVVLAAGGFPQSAEKKFKFMSHVRNGAEHFTLARSSSDGLTQDAAVKVGAKPMAVGASPAFYMPVTLVTQADGTTVPHTNLMDRAKPGVIAVNTDGKRFTNEAASYHDFGASMVAAGLKYAWLVCDEKALRQFGLGAVRPAPIPYKKYLRSGYLKTGATIEDLASEIGVPKNELRDTIERFNVDAAQGVDSEFGKGSTAYQEMMGDPEHKPNACVRPLEGPFFAVKLQHGDIGTACGLATNVHAQVLSTSGEPIRGLYACGNEMDSITGGVYPGGGTTLGPGLTFGYIAGQHVAKSS</sequence>
<organism evidence="6 7">
    <name type="scientific">Spongiibacter thalassae</name>
    <dbReference type="NCBI Taxonomy" id="2721624"/>
    <lineage>
        <taxon>Bacteria</taxon>
        <taxon>Pseudomonadati</taxon>
        <taxon>Pseudomonadota</taxon>
        <taxon>Gammaproteobacteria</taxon>
        <taxon>Cellvibrionales</taxon>
        <taxon>Spongiibacteraceae</taxon>
        <taxon>Spongiibacter</taxon>
    </lineage>
</organism>
<dbReference type="InterPro" id="IPR027477">
    <property type="entry name" value="Succ_DH/fumarate_Rdtase_cat_sf"/>
</dbReference>
<protein>
    <submittedName>
        <fullName evidence="6">FAD-dependent oxidoreductase</fullName>
    </submittedName>
</protein>
<dbReference type="SUPFAM" id="SSF56425">
    <property type="entry name" value="Succinate dehydrogenase/fumarate reductase flavoprotein, catalytic domain"/>
    <property type="match status" value="1"/>
</dbReference>
<dbReference type="Gene3D" id="3.50.50.60">
    <property type="entry name" value="FAD/NAD(P)-binding domain"/>
    <property type="match status" value="3"/>
</dbReference>
<dbReference type="RefSeq" id="WP_168451202.1">
    <property type="nucleotide sequence ID" value="NZ_JAAWWK010000005.1"/>
</dbReference>
<dbReference type="EMBL" id="JAAWWK010000005">
    <property type="protein sequence ID" value="NKI18690.1"/>
    <property type="molecule type" value="Genomic_DNA"/>
</dbReference>
<dbReference type="Gene3D" id="3.90.700.10">
    <property type="entry name" value="Succinate dehydrogenase/fumarate reductase flavoprotein, catalytic domain"/>
    <property type="match status" value="1"/>
</dbReference>
<keyword evidence="7" id="KW-1185">Reference proteome</keyword>
<dbReference type="Pfam" id="PF00890">
    <property type="entry name" value="FAD_binding_2"/>
    <property type="match status" value="1"/>
</dbReference>
<evidence type="ECO:0000256" key="4">
    <source>
        <dbReference type="ARBA" id="ARBA00023002"/>
    </source>
</evidence>
<dbReference type="SUPFAM" id="SSF51905">
    <property type="entry name" value="FAD/NAD(P)-binding domain"/>
    <property type="match status" value="1"/>
</dbReference>
<accession>A0ABX1GIB8</accession>
<evidence type="ECO:0000256" key="3">
    <source>
        <dbReference type="ARBA" id="ARBA00022827"/>
    </source>
</evidence>
<evidence type="ECO:0000259" key="5">
    <source>
        <dbReference type="Pfam" id="PF00890"/>
    </source>
</evidence>
<evidence type="ECO:0000313" key="7">
    <source>
        <dbReference type="Proteomes" id="UP000765845"/>
    </source>
</evidence>
<dbReference type="PANTHER" id="PTHR43400">
    <property type="entry name" value="FUMARATE REDUCTASE"/>
    <property type="match status" value="1"/>
</dbReference>
<proteinExistence type="predicted"/>
<feature type="domain" description="FAD-dependent oxidoreductase 2 FAD-binding" evidence="5">
    <location>
        <begin position="13"/>
        <end position="546"/>
    </location>
</feature>
<dbReference type="InterPro" id="IPR036188">
    <property type="entry name" value="FAD/NAD-bd_sf"/>
</dbReference>
<evidence type="ECO:0000256" key="1">
    <source>
        <dbReference type="ARBA" id="ARBA00001974"/>
    </source>
</evidence>
<name>A0ABX1GIB8_9GAMM</name>
<keyword evidence="3" id="KW-0274">FAD</keyword>
<evidence type="ECO:0000256" key="2">
    <source>
        <dbReference type="ARBA" id="ARBA00022630"/>
    </source>
</evidence>
<reference evidence="6 7" key="1">
    <citation type="submission" date="2020-04" db="EMBL/GenBank/DDBJ databases">
        <authorList>
            <person name="Yoon J."/>
        </authorList>
    </citation>
    <scope>NUCLEOTIDE SEQUENCE [LARGE SCALE GENOMIC DNA]</scope>
    <source>
        <strain evidence="6 7">KMU-166</strain>
    </source>
</reference>
<comment type="cofactor">
    <cofactor evidence="1">
        <name>FAD</name>
        <dbReference type="ChEBI" id="CHEBI:57692"/>
    </cofactor>
</comment>